<sequence length="272" mass="30202">MMGEKESMYHYAKFQMKRLRLSRHDTATSFGKYAIEKVGAELQEKVGAQLQKLRRHIIDSKEMNRISSTVGQIKAFIAFYEEQGSSPEGVVEKLKEDLDKYLGQAAAQNLEKIYEQDFCFPDRASWIPGDEIVFSVESTNRVGQYGMGEEWDSAGEEEVWGEGEVDQRPPQVMLKVSGSDSIVSLRSRDGEDGSGSSHVSETDEDDDPSKKVESSKVHGRTETVENPAEVAETSTKTVENPSKVVDPVENQDETAEASNKAPGTNEVDVVNL</sequence>
<dbReference type="EMBL" id="CM002870">
    <property type="protein sequence ID" value="KFK41115.1"/>
    <property type="molecule type" value="Genomic_DNA"/>
</dbReference>
<dbReference type="AlphaFoldDB" id="A0A087HG63"/>
<dbReference type="Gramene" id="KFK41115">
    <property type="protein sequence ID" value="KFK41115"/>
    <property type="gene ID" value="AALP_AA2G088000"/>
</dbReference>
<evidence type="ECO:0000313" key="3">
    <source>
        <dbReference type="Proteomes" id="UP000029120"/>
    </source>
</evidence>
<proteinExistence type="predicted"/>
<feature type="region of interest" description="Disordered" evidence="1">
    <location>
        <begin position="181"/>
        <end position="272"/>
    </location>
</feature>
<protein>
    <submittedName>
        <fullName evidence="2">Uncharacterized protein</fullName>
    </submittedName>
</protein>
<evidence type="ECO:0000313" key="2">
    <source>
        <dbReference type="EMBL" id="KFK41115.1"/>
    </source>
</evidence>
<dbReference type="Proteomes" id="UP000029120">
    <property type="component" value="Chromosome 2"/>
</dbReference>
<feature type="compositionally biased region" description="Basic and acidic residues" evidence="1">
    <location>
        <begin position="208"/>
        <end position="223"/>
    </location>
</feature>
<reference evidence="3" key="1">
    <citation type="journal article" date="2015" name="Nat. Plants">
        <title>Genome expansion of Arabis alpina linked with retrotransposition and reduced symmetric DNA methylation.</title>
        <authorList>
            <person name="Willing E.M."/>
            <person name="Rawat V."/>
            <person name="Mandakova T."/>
            <person name="Maumus F."/>
            <person name="James G.V."/>
            <person name="Nordstroem K.J."/>
            <person name="Becker C."/>
            <person name="Warthmann N."/>
            <person name="Chica C."/>
            <person name="Szarzynska B."/>
            <person name="Zytnicki M."/>
            <person name="Albani M.C."/>
            <person name="Kiefer C."/>
            <person name="Bergonzi S."/>
            <person name="Castaings L."/>
            <person name="Mateos J.L."/>
            <person name="Berns M.C."/>
            <person name="Bujdoso N."/>
            <person name="Piofczyk T."/>
            <person name="de Lorenzo L."/>
            <person name="Barrero-Sicilia C."/>
            <person name="Mateos I."/>
            <person name="Piednoel M."/>
            <person name="Hagmann J."/>
            <person name="Chen-Min-Tao R."/>
            <person name="Iglesias-Fernandez R."/>
            <person name="Schuster S.C."/>
            <person name="Alonso-Blanco C."/>
            <person name="Roudier F."/>
            <person name="Carbonero P."/>
            <person name="Paz-Ares J."/>
            <person name="Davis S.J."/>
            <person name="Pecinka A."/>
            <person name="Quesneville H."/>
            <person name="Colot V."/>
            <person name="Lysak M.A."/>
            <person name="Weigel D."/>
            <person name="Coupland G."/>
            <person name="Schneeberger K."/>
        </authorList>
    </citation>
    <scope>NUCLEOTIDE SEQUENCE [LARGE SCALE GENOMIC DNA]</scope>
    <source>
        <strain evidence="3">cv. Pajares</strain>
    </source>
</reference>
<accession>A0A087HG63</accession>
<evidence type="ECO:0000256" key="1">
    <source>
        <dbReference type="SAM" id="MobiDB-lite"/>
    </source>
</evidence>
<gene>
    <name evidence="2" type="ordered locus">AALP_Aa2g088000</name>
</gene>
<organism evidence="2 3">
    <name type="scientific">Arabis alpina</name>
    <name type="common">Alpine rock-cress</name>
    <dbReference type="NCBI Taxonomy" id="50452"/>
    <lineage>
        <taxon>Eukaryota</taxon>
        <taxon>Viridiplantae</taxon>
        <taxon>Streptophyta</taxon>
        <taxon>Embryophyta</taxon>
        <taxon>Tracheophyta</taxon>
        <taxon>Spermatophyta</taxon>
        <taxon>Magnoliopsida</taxon>
        <taxon>eudicotyledons</taxon>
        <taxon>Gunneridae</taxon>
        <taxon>Pentapetalae</taxon>
        <taxon>rosids</taxon>
        <taxon>malvids</taxon>
        <taxon>Brassicales</taxon>
        <taxon>Brassicaceae</taxon>
        <taxon>Arabideae</taxon>
        <taxon>Arabis</taxon>
    </lineage>
</organism>
<feature type="region of interest" description="Disordered" evidence="1">
    <location>
        <begin position="152"/>
        <end position="171"/>
    </location>
</feature>
<keyword evidence="3" id="KW-1185">Reference proteome</keyword>
<feature type="compositionally biased region" description="Acidic residues" evidence="1">
    <location>
        <begin position="152"/>
        <end position="164"/>
    </location>
</feature>
<name>A0A087HG63_ARAAL</name>